<evidence type="ECO:0000259" key="1">
    <source>
        <dbReference type="PROSITE" id="PS51153"/>
    </source>
</evidence>
<dbReference type="Proteomes" id="UP000489600">
    <property type="component" value="Unassembled WGS sequence"/>
</dbReference>
<evidence type="ECO:0000313" key="3">
    <source>
        <dbReference type="Proteomes" id="UP000489600"/>
    </source>
</evidence>
<dbReference type="Pfam" id="PF05659">
    <property type="entry name" value="RPW8"/>
    <property type="match status" value="1"/>
</dbReference>
<gene>
    <name evidence="2" type="ORF">ANE_LOCUS25440</name>
</gene>
<accession>A0A565CND8</accession>
<feature type="domain" description="RPW8" evidence="1">
    <location>
        <begin position="1"/>
        <end position="67"/>
    </location>
</feature>
<name>A0A565CND8_9BRAS</name>
<dbReference type="PROSITE" id="PS51153">
    <property type="entry name" value="RPW8"/>
    <property type="match status" value="1"/>
</dbReference>
<dbReference type="EMBL" id="CABITT030000008">
    <property type="protein sequence ID" value="VVB14996.1"/>
    <property type="molecule type" value="Genomic_DNA"/>
</dbReference>
<keyword evidence="3" id="KW-1185">Reference proteome</keyword>
<dbReference type="OrthoDB" id="1089456at2759"/>
<proteinExistence type="predicted"/>
<sequence length="67" mass="7973">MVRKCSRVQWYSIAKKASSTREIKEINQEILRFCQIELQFIQLRNQLQSKLSMESVTRKIDLLSDRG</sequence>
<organism evidence="2 3">
    <name type="scientific">Arabis nemorensis</name>
    <dbReference type="NCBI Taxonomy" id="586526"/>
    <lineage>
        <taxon>Eukaryota</taxon>
        <taxon>Viridiplantae</taxon>
        <taxon>Streptophyta</taxon>
        <taxon>Embryophyta</taxon>
        <taxon>Tracheophyta</taxon>
        <taxon>Spermatophyta</taxon>
        <taxon>Magnoliopsida</taxon>
        <taxon>eudicotyledons</taxon>
        <taxon>Gunneridae</taxon>
        <taxon>Pentapetalae</taxon>
        <taxon>rosids</taxon>
        <taxon>malvids</taxon>
        <taxon>Brassicales</taxon>
        <taxon>Brassicaceae</taxon>
        <taxon>Arabideae</taxon>
        <taxon>Arabis</taxon>
    </lineage>
</organism>
<protein>
    <recommendedName>
        <fullName evidence="1">RPW8 domain-containing protein</fullName>
    </recommendedName>
</protein>
<dbReference type="AlphaFoldDB" id="A0A565CND8"/>
<reference evidence="2" key="1">
    <citation type="submission" date="2019-07" db="EMBL/GenBank/DDBJ databases">
        <authorList>
            <person name="Dittberner H."/>
        </authorList>
    </citation>
    <scope>NUCLEOTIDE SEQUENCE [LARGE SCALE GENOMIC DNA]</scope>
</reference>
<evidence type="ECO:0000313" key="2">
    <source>
        <dbReference type="EMBL" id="VVB14996.1"/>
    </source>
</evidence>
<comment type="caution">
    <text evidence="2">The sequence shown here is derived from an EMBL/GenBank/DDBJ whole genome shotgun (WGS) entry which is preliminary data.</text>
</comment>
<dbReference type="InterPro" id="IPR008808">
    <property type="entry name" value="Powdery_mildew-R_dom"/>
</dbReference>